<dbReference type="InterPro" id="IPR003444">
    <property type="entry name" value="MraZ"/>
</dbReference>
<dbReference type="GO" id="GO:0000976">
    <property type="term" value="F:transcription cis-regulatory region binding"/>
    <property type="evidence" value="ECO:0007669"/>
    <property type="project" value="TreeGrafter"/>
</dbReference>
<dbReference type="GO" id="GO:0005737">
    <property type="term" value="C:cytoplasm"/>
    <property type="evidence" value="ECO:0007669"/>
    <property type="project" value="UniProtKB-UniRule"/>
</dbReference>
<dbReference type="GO" id="GO:2000143">
    <property type="term" value="P:negative regulation of DNA-templated transcription initiation"/>
    <property type="evidence" value="ECO:0007669"/>
    <property type="project" value="TreeGrafter"/>
</dbReference>
<evidence type="ECO:0000256" key="6">
    <source>
        <dbReference type="ARBA" id="ARBA00023163"/>
    </source>
</evidence>
<evidence type="ECO:0000313" key="10">
    <source>
        <dbReference type="Proteomes" id="UP000810292"/>
    </source>
</evidence>
<evidence type="ECO:0000313" key="9">
    <source>
        <dbReference type="EMBL" id="MBO8469727.1"/>
    </source>
</evidence>
<comment type="caution">
    <text evidence="9">The sequence shown here is derived from an EMBL/GenBank/DDBJ whole genome shotgun (WGS) entry which is preliminary data.</text>
</comment>
<keyword evidence="9" id="KW-0131">Cell cycle</keyword>
<keyword evidence="5 7" id="KW-0238">DNA-binding</keyword>
<dbReference type="Gene3D" id="3.40.1550.20">
    <property type="entry name" value="Transcriptional regulator MraZ domain"/>
    <property type="match status" value="1"/>
</dbReference>
<keyword evidence="2 7" id="KW-0963">Cytoplasm</keyword>
<dbReference type="SUPFAM" id="SSF89447">
    <property type="entry name" value="AbrB/MazE/MraZ-like"/>
    <property type="match status" value="1"/>
</dbReference>
<dbReference type="InterPro" id="IPR038619">
    <property type="entry name" value="MraZ_sf"/>
</dbReference>
<dbReference type="GO" id="GO:0051301">
    <property type="term" value="P:cell division"/>
    <property type="evidence" value="ECO:0007669"/>
    <property type="project" value="UniProtKB-KW"/>
</dbReference>
<evidence type="ECO:0000256" key="4">
    <source>
        <dbReference type="ARBA" id="ARBA00023015"/>
    </source>
</evidence>
<dbReference type="PROSITE" id="PS51740">
    <property type="entry name" value="SPOVT_ABRB"/>
    <property type="match status" value="2"/>
</dbReference>
<dbReference type="HAMAP" id="MF_01008">
    <property type="entry name" value="MraZ"/>
    <property type="match status" value="1"/>
</dbReference>
<dbReference type="CDD" id="cd16321">
    <property type="entry name" value="MraZ_C"/>
    <property type="match status" value="1"/>
</dbReference>
<evidence type="ECO:0000256" key="2">
    <source>
        <dbReference type="ARBA" id="ARBA00022490"/>
    </source>
</evidence>
<dbReference type="GO" id="GO:0003700">
    <property type="term" value="F:DNA-binding transcription factor activity"/>
    <property type="evidence" value="ECO:0007669"/>
    <property type="project" value="UniProtKB-UniRule"/>
</dbReference>
<dbReference type="InterPro" id="IPR035644">
    <property type="entry name" value="MraZ_C"/>
</dbReference>
<comment type="similarity">
    <text evidence="7">Belongs to the MraZ family.</text>
</comment>
<evidence type="ECO:0000256" key="7">
    <source>
        <dbReference type="HAMAP-Rule" id="MF_01008"/>
    </source>
</evidence>
<comment type="subcellular location">
    <subcellularLocation>
        <location evidence="7">Cytoplasm</location>
        <location evidence="7">Nucleoid</location>
    </subcellularLocation>
</comment>
<dbReference type="InterPro" id="IPR007159">
    <property type="entry name" value="SpoVT-AbrB_dom"/>
</dbReference>
<dbReference type="AlphaFoldDB" id="A0A9D9NDF8"/>
<dbReference type="Proteomes" id="UP000810292">
    <property type="component" value="Unassembled WGS sequence"/>
</dbReference>
<name>A0A9D9NDF8_9SPIO</name>
<dbReference type="PANTHER" id="PTHR34701:SF1">
    <property type="entry name" value="TRANSCRIPTIONAL REGULATOR MRAZ"/>
    <property type="match status" value="1"/>
</dbReference>
<reference evidence="9" key="2">
    <citation type="journal article" date="2021" name="PeerJ">
        <title>Extensive microbial diversity within the chicken gut microbiome revealed by metagenomics and culture.</title>
        <authorList>
            <person name="Gilroy R."/>
            <person name="Ravi A."/>
            <person name="Getino M."/>
            <person name="Pursley I."/>
            <person name="Horton D.L."/>
            <person name="Alikhan N.F."/>
            <person name="Baker D."/>
            <person name="Gharbi K."/>
            <person name="Hall N."/>
            <person name="Watson M."/>
            <person name="Adriaenssens E.M."/>
            <person name="Foster-Nyarko E."/>
            <person name="Jarju S."/>
            <person name="Secka A."/>
            <person name="Antonio M."/>
            <person name="Oren A."/>
            <person name="Chaudhuri R.R."/>
            <person name="La Ragione R."/>
            <person name="Hildebrand F."/>
            <person name="Pallen M.J."/>
        </authorList>
    </citation>
    <scope>NUCLEOTIDE SEQUENCE</scope>
    <source>
        <strain evidence="9">14700</strain>
    </source>
</reference>
<comment type="subunit">
    <text evidence="7">Forms oligomers.</text>
</comment>
<evidence type="ECO:0000256" key="3">
    <source>
        <dbReference type="ARBA" id="ARBA00022737"/>
    </source>
</evidence>
<proteinExistence type="inferred from homology"/>
<dbReference type="Pfam" id="PF02381">
    <property type="entry name" value="MraZ"/>
    <property type="match status" value="1"/>
</dbReference>
<dbReference type="InterPro" id="IPR020603">
    <property type="entry name" value="MraZ_dom"/>
</dbReference>
<feature type="domain" description="SpoVT-AbrB" evidence="8">
    <location>
        <begin position="7"/>
        <end position="51"/>
    </location>
</feature>
<accession>A0A9D9NDF8</accession>
<sequence length="150" mass="16906">MQLLTGMYNARIDDKGRLSLPARLRTAIAAEQVVVLPGLDENHLMIMRPEYFEKDFSEPILSSPMAMLDKKKRILIRKLISPAIYVDIDSSGRINIPPQIREKYNLPNKSEALLVGAGYTVELWNPDVFASSDDGESIADLAQDLFEEKE</sequence>
<feature type="domain" description="SpoVT-AbrB" evidence="8">
    <location>
        <begin position="83"/>
        <end position="128"/>
    </location>
</feature>
<reference evidence="9" key="1">
    <citation type="submission" date="2020-10" db="EMBL/GenBank/DDBJ databases">
        <authorList>
            <person name="Gilroy R."/>
        </authorList>
    </citation>
    <scope>NUCLEOTIDE SEQUENCE</scope>
    <source>
        <strain evidence="9">14700</strain>
    </source>
</reference>
<dbReference type="CDD" id="cd16320">
    <property type="entry name" value="MraZ_N"/>
    <property type="match status" value="1"/>
</dbReference>
<organism evidence="9 10">
    <name type="scientific">Candidatus Ornithospirochaeta stercoravium</name>
    <dbReference type="NCBI Taxonomy" id="2840897"/>
    <lineage>
        <taxon>Bacteria</taxon>
        <taxon>Pseudomonadati</taxon>
        <taxon>Spirochaetota</taxon>
        <taxon>Spirochaetia</taxon>
        <taxon>Spirochaetales</taxon>
        <taxon>Spirochaetaceae</taxon>
        <taxon>Spirochaetaceae incertae sedis</taxon>
        <taxon>Candidatus Ornithospirochaeta</taxon>
    </lineage>
</organism>
<evidence type="ECO:0000259" key="8">
    <source>
        <dbReference type="PROSITE" id="PS51740"/>
    </source>
</evidence>
<dbReference type="InterPro" id="IPR037914">
    <property type="entry name" value="SpoVT-AbrB_sf"/>
</dbReference>
<dbReference type="InterPro" id="IPR035642">
    <property type="entry name" value="MraZ_N"/>
</dbReference>
<keyword evidence="4 7" id="KW-0805">Transcription regulation</keyword>
<dbReference type="GO" id="GO:0009295">
    <property type="term" value="C:nucleoid"/>
    <property type="evidence" value="ECO:0007669"/>
    <property type="project" value="UniProtKB-SubCell"/>
</dbReference>
<protein>
    <recommendedName>
        <fullName evidence="1 7">Transcriptional regulator MraZ</fullName>
    </recommendedName>
</protein>
<evidence type="ECO:0000256" key="5">
    <source>
        <dbReference type="ARBA" id="ARBA00023125"/>
    </source>
</evidence>
<keyword evidence="3" id="KW-0677">Repeat</keyword>
<dbReference type="EMBL" id="JADIMF010000136">
    <property type="protein sequence ID" value="MBO8469727.1"/>
    <property type="molecule type" value="Genomic_DNA"/>
</dbReference>
<keyword evidence="9" id="KW-0132">Cell division</keyword>
<keyword evidence="6 7" id="KW-0804">Transcription</keyword>
<evidence type="ECO:0000256" key="1">
    <source>
        <dbReference type="ARBA" id="ARBA00013860"/>
    </source>
</evidence>
<dbReference type="PANTHER" id="PTHR34701">
    <property type="entry name" value="TRANSCRIPTIONAL REGULATOR MRAZ"/>
    <property type="match status" value="1"/>
</dbReference>
<gene>
    <name evidence="7" type="primary">mraZ</name>
    <name evidence="9" type="ORF">IAA72_08085</name>
</gene>